<dbReference type="SUPFAM" id="SSF57196">
    <property type="entry name" value="EGF/Laminin"/>
    <property type="match status" value="3"/>
</dbReference>
<keyword evidence="1 6" id="KW-0245">EGF-like domain</keyword>
<dbReference type="FunFam" id="2.10.25.10:FF:000173">
    <property type="entry name" value="Neurogenic locus notch protein 2"/>
    <property type="match status" value="1"/>
</dbReference>
<dbReference type="SMART" id="SM00181">
    <property type="entry name" value="EGF"/>
    <property type="match status" value="4"/>
</dbReference>
<dbReference type="InterPro" id="IPR000742">
    <property type="entry name" value="EGF"/>
</dbReference>
<feature type="domain" description="EGF-like" evidence="8">
    <location>
        <begin position="66"/>
        <end position="108"/>
    </location>
</feature>
<comment type="caution">
    <text evidence="9">The sequence shown here is derived from an EMBL/GenBank/DDBJ whole genome shotgun (WGS) entry which is preliminary data.</text>
</comment>
<dbReference type="InterPro" id="IPR001791">
    <property type="entry name" value="Laminin_G"/>
</dbReference>
<dbReference type="SUPFAM" id="SSF49899">
    <property type="entry name" value="Concanavalin A-like lectins/glucanases"/>
    <property type="match status" value="3"/>
</dbReference>
<dbReference type="PROSITE" id="PS50025">
    <property type="entry name" value="LAM_G_DOMAIN"/>
    <property type="match status" value="3"/>
</dbReference>
<dbReference type="PROSITE" id="PS00022">
    <property type="entry name" value="EGF_1"/>
    <property type="match status" value="3"/>
</dbReference>
<dbReference type="AlphaFoldDB" id="A0AAD9KZQ8"/>
<dbReference type="PROSITE" id="PS01186">
    <property type="entry name" value="EGF_2"/>
    <property type="match status" value="3"/>
</dbReference>
<dbReference type="SMART" id="SM00179">
    <property type="entry name" value="EGF_CA"/>
    <property type="match status" value="3"/>
</dbReference>
<dbReference type="InterPro" id="IPR001881">
    <property type="entry name" value="EGF-like_Ca-bd_dom"/>
</dbReference>
<dbReference type="Proteomes" id="UP001209878">
    <property type="component" value="Unassembled WGS sequence"/>
</dbReference>
<dbReference type="PANTHER" id="PTHR12916:SF13">
    <property type="entry name" value="SUSHI, VON WILLEBRAND FACTOR TYPE A, EGF AND PENTRAXIN DOMAIN-CONTAINING PROTEIN 1-LIKE"/>
    <property type="match status" value="1"/>
</dbReference>
<dbReference type="Gene3D" id="2.10.25.10">
    <property type="entry name" value="Laminin"/>
    <property type="match status" value="3"/>
</dbReference>
<dbReference type="GO" id="GO:0005509">
    <property type="term" value="F:calcium ion binding"/>
    <property type="evidence" value="ECO:0007669"/>
    <property type="project" value="InterPro"/>
</dbReference>
<evidence type="ECO:0000256" key="1">
    <source>
        <dbReference type="ARBA" id="ARBA00022536"/>
    </source>
</evidence>
<accession>A0AAD9KZQ8</accession>
<keyword evidence="4 6" id="KW-1015">Disulfide bond</keyword>
<dbReference type="Pfam" id="PF12661">
    <property type="entry name" value="hEGF"/>
    <property type="match status" value="1"/>
</dbReference>
<dbReference type="Pfam" id="PF02210">
    <property type="entry name" value="Laminin_G_2"/>
    <property type="match status" value="3"/>
</dbReference>
<protein>
    <submittedName>
        <fullName evidence="9">Uncharacterized protein</fullName>
    </submittedName>
</protein>
<sequence>MHRFQGPHLKKTCHKLCITAVAGVHCETNIDECASGPCEHGTCVDGVNRYSCSCLPGYRGDRCETEIDECHVYRPCHNGATCIDRVASYDCVCPAMFHGTSYGGRNCTVKLIGCENHHCKTGTSTCRPRLVDEQRDLHDYTCICSQGYTGQYCSVVTTATFSGSTWMWHQHSAGQTTTSVSLRFRTTLTSGLLVVVATVRGDKNVILQLVNEHTLQVISSDPITSVATTLRTGDHVTLNNAAWHQVELTLNETGLWVSLQQPDCDGSEACGGFLAWDTKPVFRNSYFGGNKTLLHISPTMTLAPNFIGCMQDITVNRNMVIVPNDAVGNGFAHELIIGCARTDQCIPDPCSGHGTCTDLWHQFSYAAFAVPASQRELLQDNNDISFFFRTRHSNGLIYYIGDDPVNPPANHTFIVVELQNGHVQVRLKLTTNETELVQIPGMVTDGLQHFLHLNRSHSTLRLAVDETMHEYEIRGGATTLSATHVYLGGLPAGIVVRRRKRETVAPTVVYKGTIQDIRQNGLILVMFGDNVTSELPPSYGKPTLMNVRSGEVSEDICGQQTRCENNGTCENVFFSNFKCLCPAGFVGRNCSEVDFCFYHTCPGVSPATFDGKTSYVQYGHTIDPSRTLSMVSMKLRSRQASGVVFHLGGVANRSDNHVTLQMVNGSLVLHFNLGTEGRARSSPSDLDLLDGKVHNVSIEITDKKTINLKVDTFVYSSSSSPQSWMFSDLIGGNSIFLGGVSQHIRNTTSQKFDTDTNFKGCLDEARIGDILLPFFSQSEMPNNSAAEQFFIYNAADIRTGCHGDDVCATNECQNSATCRDHW</sequence>
<dbReference type="SMART" id="SM00282">
    <property type="entry name" value="LamG"/>
    <property type="match status" value="3"/>
</dbReference>
<dbReference type="CDD" id="cd00110">
    <property type="entry name" value="LamG"/>
    <property type="match status" value="3"/>
</dbReference>
<feature type="disulfide bond" evidence="6">
    <location>
        <begin position="144"/>
        <end position="153"/>
    </location>
</feature>
<keyword evidence="2" id="KW-0732">Signal</keyword>
<evidence type="ECO:0000313" key="9">
    <source>
        <dbReference type="EMBL" id="KAK2179758.1"/>
    </source>
</evidence>
<evidence type="ECO:0000313" key="10">
    <source>
        <dbReference type="Proteomes" id="UP001209878"/>
    </source>
</evidence>
<feature type="domain" description="EGF-like" evidence="8">
    <location>
        <begin position="110"/>
        <end position="154"/>
    </location>
</feature>
<evidence type="ECO:0000256" key="3">
    <source>
        <dbReference type="ARBA" id="ARBA00022737"/>
    </source>
</evidence>
<reference evidence="9" key="1">
    <citation type="journal article" date="2023" name="Mol. Biol. Evol.">
        <title>Third-Generation Sequencing Reveals the Adaptive Role of the Epigenome in Three Deep-Sea Polychaetes.</title>
        <authorList>
            <person name="Perez M."/>
            <person name="Aroh O."/>
            <person name="Sun Y."/>
            <person name="Lan Y."/>
            <person name="Juniper S.K."/>
            <person name="Young C.R."/>
            <person name="Angers B."/>
            <person name="Qian P.Y."/>
        </authorList>
    </citation>
    <scope>NUCLEOTIDE SEQUENCE</scope>
    <source>
        <strain evidence="9">R07B-5</strain>
    </source>
</reference>
<evidence type="ECO:0000256" key="4">
    <source>
        <dbReference type="ARBA" id="ARBA00023157"/>
    </source>
</evidence>
<organism evidence="9 10">
    <name type="scientific">Ridgeia piscesae</name>
    <name type="common">Tubeworm</name>
    <dbReference type="NCBI Taxonomy" id="27915"/>
    <lineage>
        <taxon>Eukaryota</taxon>
        <taxon>Metazoa</taxon>
        <taxon>Spiralia</taxon>
        <taxon>Lophotrochozoa</taxon>
        <taxon>Annelida</taxon>
        <taxon>Polychaeta</taxon>
        <taxon>Sedentaria</taxon>
        <taxon>Canalipalpata</taxon>
        <taxon>Sabellida</taxon>
        <taxon>Siboglinidae</taxon>
        <taxon>Ridgeia</taxon>
    </lineage>
</organism>
<dbReference type="Gene3D" id="2.60.120.200">
    <property type="match status" value="3"/>
</dbReference>
<dbReference type="InterPro" id="IPR013320">
    <property type="entry name" value="ConA-like_dom_sf"/>
</dbReference>
<feature type="domain" description="Laminin G" evidence="7">
    <location>
        <begin position="355"/>
        <end position="557"/>
    </location>
</feature>
<evidence type="ECO:0000256" key="2">
    <source>
        <dbReference type="ARBA" id="ARBA00022729"/>
    </source>
</evidence>
<dbReference type="Pfam" id="PF00008">
    <property type="entry name" value="EGF"/>
    <property type="match status" value="2"/>
</dbReference>
<feature type="domain" description="EGF-like" evidence="8">
    <location>
        <begin position="29"/>
        <end position="64"/>
    </location>
</feature>
<keyword evidence="5" id="KW-0325">Glycoprotein</keyword>
<dbReference type="EMBL" id="JAODUO010000474">
    <property type="protein sequence ID" value="KAK2179758.1"/>
    <property type="molecule type" value="Genomic_DNA"/>
</dbReference>
<evidence type="ECO:0000256" key="5">
    <source>
        <dbReference type="ARBA" id="ARBA00023180"/>
    </source>
</evidence>
<dbReference type="CDD" id="cd00054">
    <property type="entry name" value="EGF_CA"/>
    <property type="match status" value="3"/>
</dbReference>
<feature type="disulfide bond" evidence="6">
    <location>
        <begin position="581"/>
        <end position="590"/>
    </location>
</feature>
<comment type="caution">
    <text evidence="6">Lacks conserved residue(s) required for the propagation of feature annotation.</text>
</comment>
<evidence type="ECO:0000256" key="6">
    <source>
        <dbReference type="PROSITE-ProRule" id="PRU00076"/>
    </source>
</evidence>
<proteinExistence type="predicted"/>
<name>A0AAD9KZQ8_RIDPI</name>
<evidence type="ECO:0000259" key="8">
    <source>
        <dbReference type="PROSITE" id="PS50026"/>
    </source>
</evidence>
<feature type="disulfide bond" evidence="6">
    <location>
        <begin position="54"/>
        <end position="63"/>
    </location>
</feature>
<keyword evidence="3" id="KW-0677">Repeat</keyword>
<dbReference type="PANTHER" id="PTHR12916">
    <property type="entry name" value="CYTOCHROME C OXIDASE POLYPEPTIDE VIC-2"/>
    <property type="match status" value="1"/>
</dbReference>
<feature type="domain" description="Laminin G" evidence="7">
    <location>
        <begin position="605"/>
        <end position="801"/>
    </location>
</feature>
<dbReference type="PROSITE" id="PS00010">
    <property type="entry name" value="ASX_HYDROXYL"/>
    <property type="match status" value="2"/>
</dbReference>
<feature type="domain" description="EGF-like" evidence="8">
    <location>
        <begin position="553"/>
        <end position="591"/>
    </location>
</feature>
<dbReference type="InterPro" id="IPR018097">
    <property type="entry name" value="EGF_Ca-bd_CS"/>
</dbReference>
<dbReference type="PROSITE" id="PS50026">
    <property type="entry name" value="EGF_3"/>
    <property type="match status" value="4"/>
</dbReference>
<evidence type="ECO:0000259" key="7">
    <source>
        <dbReference type="PROSITE" id="PS50025"/>
    </source>
</evidence>
<dbReference type="InterPro" id="IPR000152">
    <property type="entry name" value="EGF-type_Asp/Asn_hydroxyl_site"/>
</dbReference>
<gene>
    <name evidence="9" type="ORF">NP493_474g05008</name>
</gene>
<dbReference type="FunFam" id="2.10.25.10:FF:000434">
    <property type="entry name" value="Predicted protein"/>
    <property type="match status" value="1"/>
</dbReference>
<keyword evidence="10" id="KW-1185">Reference proteome</keyword>
<feature type="disulfide bond" evidence="6">
    <location>
        <begin position="33"/>
        <end position="43"/>
    </location>
</feature>
<feature type="domain" description="Laminin G" evidence="7">
    <location>
        <begin position="145"/>
        <end position="339"/>
    </location>
</feature>
<dbReference type="InterPro" id="IPR013032">
    <property type="entry name" value="EGF-like_CS"/>
</dbReference>
<dbReference type="PROSITE" id="PS01187">
    <property type="entry name" value="EGF_CA"/>
    <property type="match status" value="1"/>
</dbReference>